<evidence type="ECO:0000259" key="7">
    <source>
        <dbReference type="Pfam" id="PF04357"/>
    </source>
</evidence>
<evidence type="ECO:0000313" key="9">
    <source>
        <dbReference type="Proteomes" id="UP001253458"/>
    </source>
</evidence>
<feature type="region of interest" description="Disordered" evidence="5">
    <location>
        <begin position="276"/>
        <end position="311"/>
    </location>
</feature>
<evidence type="ECO:0000256" key="6">
    <source>
        <dbReference type="SAM" id="Phobius"/>
    </source>
</evidence>
<evidence type="ECO:0000256" key="5">
    <source>
        <dbReference type="SAM" id="MobiDB-lite"/>
    </source>
</evidence>
<reference evidence="8" key="1">
    <citation type="submission" date="2023-07" db="EMBL/GenBank/DDBJ databases">
        <title>Sorghum-associated microbial communities from plants grown in Nebraska, USA.</title>
        <authorList>
            <person name="Schachtman D."/>
        </authorList>
    </citation>
    <scope>NUCLEOTIDE SEQUENCE</scope>
    <source>
        <strain evidence="8">BE69</strain>
    </source>
</reference>
<feature type="transmembrane region" description="Helical" evidence="6">
    <location>
        <begin position="40"/>
        <end position="63"/>
    </location>
</feature>
<proteinExistence type="predicted"/>
<keyword evidence="2 6" id="KW-0812">Transmembrane</keyword>
<name>A0AAJ2BYA6_ACIDE</name>
<feature type="region of interest" description="Disordered" evidence="5">
    <location>
        <begin position="761"/>
        <end position="800"/>
    </location>
</feature>
<dbReference type="RefSeq" id="WP_310047942.1">
    <property type="nucleotide sequence ID" value="NZ_JAVDTL010000005.1"/>
</dbReference>
<dbReference type="Pfam" id="PF04357">
    <property type="entry name" value="TamB"/>
    <property type="match status" value="1"/>
</dbReference>
<feature type="compositionally biased region" description="Low complexity" evidence="5">
    <location>
        <begin position="276"/>
        <end position="297"/>
    </location>
</feature>
<feature type="region of interest" description="Disordered" evidence="5">
    <location>
        <begin position="1"/>
        <end position="32"/>
    </location>
</feature>
<evidence type="ECO:0000256" key="1">
    <source>
        <dbReference type="ARBA" id="ARBA00004167"/>
    </source>
</evidence>
<protein>
    <submittedName>
        <fullName evidence="8">Translocation and assembly module TamB</fullName>
    </submittedName>
</protein>
<feature type="compositionally biased region" description="Low complexity" evidence="5">
    <location>
        <begin position="774"/>
        <end position="792"/>
    </location>
</feature>
<dbReference type="GO" id="GO:0009306">
    <property type="term" value="P:protein secretion"/>
    <property type="evidence" value="ECO:0007669"/>
    <property type="project" value="InterPro"/>
</dbReference>
<feature type="region of interest" description="Disordered" evidence="5">
    <location>
        <begin position="932"/>
        <end position="951"/>
    </location>
</feature>
<comment type="subcellular location">
    <subcellularLocation>
        <location evidence="1">Membrane</location>
        <topology evidence="1">Single-pass membrane protein</topology>
    </subcellularLocation>
</comment>
<gene>
    <name evidence="8" type="ORF">J2W88_003667</name>
</gene>
<dbReference type="Proteomes" id="UP001253458">
    <property type="component" value="Unassembled WGS sequence"/>
</dbReference>
<dbReference type="PANTHER" id="PTHR36985">
    <property type="entry name" value="TRANSLOCATION AND ASSEMBLY MODULE SUBUNIT TAMB"/>
    <property type="match status" value="1"/>
</dbReference>
<evidence type="ECO:0000256" key="4">
    <source>
        <dbReference type="ARBA" id="ARBA00023136"/>
    </source>
</evidence>
<evidence type="ECO:0000313" key="8">
    <source>
        <dbReference type="EMBL" id="MDR6768365.1"/>
    </source>
</evidence>
<feature type="domain" description="Translocation and assembly module TamB C-terminal" evidence="7">
    <location>
        <begin position="1110"/>
        <end position="1472"/>
    </location>
</feature>
<dbReference type="EMBL" id="JAVDTL010000005">
    <property type="protein sequence ID" value="MDR6768365.1"/>
    <property type="molecule type" value="Genomic_DNA"/>
</dbReference>
<keyword evidence="4 6" id="KW-0472">Membrane</keyword>
<dbReference type="PANTHER" id="PTHR36985:SF1">
    <property type="entry name" value="TRANSLOCATION AND ASSEMBLY MODULE SUBUNIT TAMB"/>
    <property type="match status" value="1"/>
</dbReference>
<evidence type="ECO:0000256" key="2">
    <source>
        <dbReference type="ARBA" id="ARBA00022692"/>
    </source>
</evidence>
<dbReference type="GO" id="GO:0097347">
    <property type="term" value="C:TAM protein secretion complex"/>
    <property type="evidence" value="ECO:0007669"/>
    <property type="project" value="TreeGrafter"/>
</dbReference>
<evidence type="ECO:0000256" key="3">
    <source>
        <dbReference type="ARBA" id="ARBA00022989"/>
    </source>
</evidence>
<accession>A0AAJ2BYA6</accession>
<comment type="caution">
    <text evidence="8">The sequence shown here is derived from an EMBL/GenBank/DDBJ whole genome shotgun (WGS) entry which is preliminary data.</text>
</comment>
<sequence length="1473" mass="151799">MAMTDAPHTPKPRARASDFSAGSSSAPRHQPPRTPHWLRALGWLLATLLALLLAASALLWWWAGSGTSLATTLARAARYLPANQQLESRDVSGSLRSGGRIGWLRWSSPTLTVEVTDIRLGWQLAPLLQRRLELGEVHAARVAITPLPKPIDTPEPPPTPLTSLVLPLQLGVPFRVDQLLWAGSPAVEAQGLVGDYRFDGRQHRLTIGAVELAQGQYSARATLDAQAPMALDATVDGTVRTAVPGGGAALQVGAHATLQGTLATAAAQLQLQARLKPEPTSEAATPPAAAPASKPGASKPPTPRTTPAPAADPMQADLAATLAPWTQQPLQSANATLRAVNLAALWPQAPVTQLHGTLQAGPTSGGAGTSGTAGWSLQAALRNDLPGPWDTTRLPLTALDASASYDGTRWTVPSATLQAGTGSITAQGHYTPATHALEGQATLRALRPDALHTLLAAAPLSGRVTAQTQGEAVRFSADVRADTGTAARATTTKTTAAAGAPLRINTFSTQGAWQAADGGTVRLDRLLLDALQARVEATGLQVALGTQSVQGKVTLAVPGANAQAQGTLAPRSGAGDLQVQWADAALTQRWLAGLPVVGTAVQRALQGASGQGTAQFTARWKGGWQTLTEQLQTATAHSAAARNSDRFDLQATLNTPQLDLTLPATSNASGGTTAGQALQLRAFKAELDGNLAQASLALTGEVRTPAPQAMQTTLQTRLASTMVGAGQWQLQVSELRLQAQAAQRPGPWTLQLAEPLGLTVRTGAPTPNIPPSPASGRAAPSTTTSLSLQASAGQARITGPLPGTVTLRWSPVQWSAATAPNTLARLQTQGTLQGLPMAWVDALGLGETPAAAGRPAQPLLARMGLASSIVLDGQWSVDTTGDALRAGASLRRASGDLRILAGDATAVTAVQSSGQGTGAGATTVLATTATPPGGAAGAASSASASGAPSTPAGVRQAEITVTAEGDTLRARLLWASDRAGEIDATASTRLSAANAGAPITWPADAPLAGTLRARLPDVGVWSALAPPGWRVRGTLDASATLSGTRDAPRWAGTLGADDMAVRSVVDGVDLQGGRLRATLQGNQLNVTEFRLQGGRGSSARIAGFSGNRTAAAQDGGTLTATGRVAWGDSATTATGLSGITMSLQAEAKALQVLVRADRQVSVSGQLQAQLQQGQISLRGKLTTDRATIILPDESAPRLGSDVVVRSAAKDREDQAKAQAAAKANQVAAQAETAKPPDIAITLNLGRDFALQGQGITTRLTGEVDIRSSAVPGAPPRVTGEVRTDQGRYRAWGQMLDVETGLIRFNGPYNNPSLDILALRPNISVRAGVQVTGSAQAPRVTLYSDPELPDAEKLSWVVLGRNASAGGAEAAVLQQAALALLGRNGGQSPTANAASRLGLDEIGFRGATTGEDASAAALTFGKRLSKDLYVTYERSLSGTLGTLYIFYDLSRRLTLRGQTGEKSAVDIIYTVKYD</sequence>
<dbReference type="GO" id="GO:0005886">
    <property type="term" value="C:plasma membrane"/>
    <property type="evidence" value="ECO:0007669"/>
    <property type="project" value="InterPro"/>
</dbReference>
<organism evidence="8 9">
    <name type="scientific">Acidovorax delafieldii</name>
    <name type="common">Pseudomonas delafieldii</name>
    <dbReference type="NCBI Taxonomy" id="47920"/>
    <lineage>
        <taxon>Bacteria</taxon>
        <taxon>Pseudomonadati</taxon>
        <taxon>Pseudomonadota</taxon>
        <taxon>Betaproteobacteria</taxon>
        <taxon>Burkholderiales</taxon>
        <taxon>Comamonadaceae</taxon>
        <taxon>Acidovorax</taxon>
    </lineage>
</organism>
<keyword evidence="3 6" id="KW-1133">Transmembrane helix</keyword>
<dbReference type="InterPro" id="IPR007452">
    <property type="entry name" value="TamB_C"/>
</dbReference>